<comment type="caution">
    <text evidence="2">The sequence shown here is derived from an EMBL/GenBank/DDBJ whole genome shotgun (WGS) entry which is preliminary data.</text>
</comment>
<dbReference type="EMBL" id="BTRK01000001">
    <property type="protein sequence ID" value="GMR31585.1"/>
    <property type="molecule type" value="Genomic_DNA"/>
</dbReference>
<keyword evidence="3" id="KW-1185">Reference proteome</keyword>
<organism evidence="2 3">
    <name type="scientific">Pristionchus mayeri</name>
    <dbReference type="NCBI Taxonomy" id="1317129"/>
    <lineage>
        <taxon>Eukaryota</taxon>
        <taxon>Metazoa</taxon>
        <taxon>Ecdysozoa</taxon>
        <taxon>Nematoda</taxon>
        <taxon>Chromadorea</taxon>
        <taxon>Rhabditida</taxon>
        <taxon>Rhabditina</taxon>
        <taxon>Diplogasteromorpha</taxon>
        <taxon>Diplogasteroidea</taxon>
        <taxon>Neodiplogasteridae</taxon>
        <taxon>Pristionchus</taxon>
    </lineage>
</organism>
<feature type="non-terminal residue" evidence="2">
    <location>
        <position position="77"/>
    </location>
</feature>
<reference evidence="3" key="1">
    <citation type="submission" date="2022-10" db="EMBL/GenBank/DDBJ databases">
        <title>Genome assembly of Pristionchus species.</title>
        <authorList>
            <person name="Yoshida K."/>
            <person name="Sommer R.J."/>
        </authorList>
    </citation>
    <scope>NUCLEOTIDE SEQUENCE [LARGE SCALE GENOMIC DNA]</scope>
    <source>
        <strain evidence="3">RS5460</strain>
    </source>
</reference>
<feature type="compositionally biased region" description="Basic and acidic residues" evidence="1">
    <location>
        <begin position="57"/>
        <end position="77"/>
    </location>
</feature>
<gene>
    <name evidence="2" type="ORF">PMAYCL1PPCAC_01780</name>
</gene>
<protein>
    <submittedName>
        <fullName evidence="2">Uncharacterized protein</fullName>
    </submittedName>
</protein>
<evidence type="ECO:0000313" key="3">
    <source>
        <dbReference type="Proteomes" id="UP001328107"/>
    </source>
</evidence>
<sequence length="77" mass="8900">HHPHDVGAQLGHTPEGIHLIRDRHHQYGDDGRSVLRIPNVLHVFILEGHGNRTRHGQKADRVHEKGQQVRDFEEPEE</sequence>
<dbReference type="Proteomes" id="UP001328107">
    <property type="component" value="Unassembled WGS sequence"/>
</dbReference>
<dbReference type="AlphaFoldDB" id="A0AAN4Z5I0"/>
<feature type="region of interest" description="Disordered" evidence="1">
    <location>
        <begin position="49"/>
        <end position="77"/>
    </location>
</feature>
<proteinExistence type="predicted"/>
<name>A0AAN4Z5I0_9BILA</name>
<evidence type="ECO:0000256" key="1">
    <source>
        <dbReference type="SAM" id="MobiDB-lite"/>
    </source>
</evidence>
<accession>A0AAN4Z5I0</accession>
<feature type="non-terminal residue" evidence="2">
    <location>
        <position position="1"/>
    </location>
</feature>
<evidence type="ECO:0000313" key="2">
    <source>
        <dbReference type="EMBL" id="GMR31585.1"/>
    </source>
</evidence>